<keyword evidence="10" id="KW-1185">Reference proteome</keyword>
<dbReference type="PANTHER" id="PTHR32243">
    <property type="entry name" value="MALTOSE TRANSPORT SYSTEM PERMEASE-RELATED"/>
    <property type="match status" value="1"/>
</dbReference>
<dbReference type="Proteomes" id="UP000800981">
    <property type="component" value="Unassembled WGS sequence"/>
</dbReference>
<proteinExistence type="inferred from homology"/>
<evidence type="ECO:0000313" key="10">
    <source>
        <dbReference type="Proteomes" id="UP000800981"/>
    </source>
</evidence>
<comment type="caution">
    <text evidence="9">The sequence shown here is derived from an EMBL/GenBank/DDBJ whole genome shotgun (WGS) entry which is preliminary data.</text>
</comment>
<evidence type="ECO:0000256" key="4">
    <source>
        <dbReference type="ARBA" id="ARBA00022692"/>
    </source>
</evidence>
<evidence type="ECO:0000259" key="8">
    <source>
        <dbReference type="PROSITE" id="PS50928"/>
    </source>
</evidence>
<evidence type="ECO:0000256" key="5">
    <source>
        <dbReference type="ARBA" id="ARBA00022989"/>
    </source>
</evidence>
<evidence type="ECO:0000256" key="3">
    <source>
        <dbReference type="ARBA" id="ARBA00022475"/>
    </source>
</evidence>
<keyword evidence="5 7" id="KW-1133">Transmembrane helix</keyword>
<keyword evidence="6 7" id="KW-0472">Membrane</keyword>
<feature type="transmembrane region" description="Helical" evidence="7">
    <location>
        <begin position="173"/>
        <end position="198"/>
    </location>
</feature>
<evidence type="ECO:0000256" key="7">
    <source>
        <dbReference type="RuleBase" id="RU363032"/>
    </source>
</evidence>
<keyword evidence="4 7" id="KW-0812">Transmembrane</keyword>
<comment type="similarity">
    <text evidence="7">Belongs to the binding-protein-dependent transport system permease family.</text>
</comment>
<dbReference type="InterPro" id="IPR000515">
    <property type="entry name" value="MetI-like"/>
</dbReference>
<protein>
    <submittedName>
        <fullName evidence="9">Carbohydrate ABC transporter permease</fullName>
    </submittedName>
</protein>
<reference evidence="9 10" key="1">
    <citation type="submission" date="2020-03" db="EMBL/GenBank/DDBJ databases">
        <title>Two novel Motilibacter sp.</title>
        <authorList>
            <person name="Liu S."/>
        </authorList>
    </citation>
    <scope>NUCLEOTIDE SEQUENCE [LARGE SCALE GENOMIC DNA]</scope>
    <source>
        <strain evidence="9 10">E257</strain>
    </source>
</reference>
<dbReference type="PROSITE" id="PS50928">
    <property type="entry name" value="ABC_TM1"/>
    <property type="match status" value="1"/>
</dbReference>
<evidence type="ECO:0000256" key="6">
    <source>
        <dbReference type="ARBA" id="ARBA00023136"/>
    </source>
</evidence>
<feature type="transmembrane region" description="Helical" evidence="7">
    <location>
        <begin position="231"/>
        <end position="252"/>
    </location>
</feature>
<dbReference type="InterPro" id="IPR050901">
    <property type="entry name" value="BP-dep_ABC_trans_perm"/>
</dbReference>
<gene>
    <name evidence="9" type="ORF">G9H71_07790</name>
</gene>
<organism evidence="9 10">
    <name type="scientific">Motilibacter deserti</name>
    <dbReference type="NCBI Taxonomy" id="2714956"/>
    <lineage>
        <taxon>Bacteria</taxon>
        <taxon>Bacillati</taxon>
        <taxon>Actinomycetota</taxon>
        <taxon>Actinomycetes</taxon>
        <taxon>Motilibacterales</taxon>
        <taxon>Motilibacteraceae</taxon>
        <taxon>Motilibacter</taxon>
    </lineage>
</organism>
<evidence type="ECO:0000256" key="2">
    <source>
        <dbReference type="ARBA" id="ARBA00022448"/>
    </source>
</evidence>
<dbReference type="InterPro" id="IPR035906">
    <property type="entry name" value="MetI-like_sf"/>
</dbReference>
<feature type="transmembrane region" description="Helical" evidence="7">
    <location>
        <begin position="96"/>
        <end position="117"/>
    </location>
</feature>
<dbReference type="Pfam" id="PF00528">
    <property type="entry name" value="BPD_transp_1"/>
    <property type="match status" value="1"/>
</dbReference>
<evidence type="ECO:0000313" key="9">
    <source>
        <dbReference type="EMBL" id="NHC13680.1"/>
    </source>
</evidence>
<dbReference type="SUPFAM" id="SSF161098">
    <property type="entry name" value="MetI-like"/>
    <property type="match status" value="1"/>
</dbReference>
<name>A0ABX0GVC7_9ACTN</name>
<keyword evidence="3" id="KW-1003">Cell membrane</keyword>
<sequence length="266" mass="29008">MLLGSVVIIAVFIVPYAIMFIGSLKTQAEITRIPPPYIGDALHFDNYRTMWSSNVHPSDGLTATIVISVVATAIVLLVATPAAWFTARYTFPGRTVFLALVLIVQMLQPTVLAVGLFREFLQLGLNDTWIAMILVNSAFNLTFAVWIMQAFFASIPREVDEAAALDGAGRLQILTRISLPLVWPGIVTALIYVFVAAWNEYAAASIIMTSNDLQPLTVALPRFFGLYAAQWQYIFGVSIVAIVPVVVLFSLIEKRLAGGLTAGSVK</sequence>
<feature type="domain" description="ABC transmembrane type-1" evidence="8">
    <location>
        <begin position="61"/>
        <end position="252"/>
    </location>
</feature>
<dbReference type="PANTHER" id="PTHR32243:SF18">
    <property type="entry name" value="INNER MEMBRANE ABC TRANSPORTER PERMEASE PROTEIN YCJP"/>
    <property type="match status" value="1"/>
</dbReference>
<feature type="transmembrane region" description="Helical" evidence="7">
    <location>
        <begin position="7"/>
        <end position="24"/>
    </location>
</feature>
<feature type="transmembrane region" description="Helical" evidence="7">
    <location>
        <begin position="60"/>
        <end position="84"/>
    </location>
</feature>
<keyword evidence="2 7" id="KW-0813">Transport</keyword>
<dbReference type="EMBL" id="JAANNP010000002">
    <property type="protein sequence ID" value="NHC13680.1"/>
    <property type="molecule type" value="Genomic_DNA"/>
</dbReference>
<evidence type="ECO:0000256" key="1">
    <source>
        <dbReference type="ARBA" id="ARBA00004651"/>
    </source>
</evidence>
<dbReference type="CDD" id="cd06261">
    <property type="entry name" value="TM_PBP2"/>
    <property type="match status" value="1"/>
</dbReference>
<accession>A0ABX0GVC7</accession>
<comment type="subcellular location">
    <subcellularLocation>
        <location evidence="1 7">Cell membrane</location>
        <topology evidence="1 7">Multi-pass membrane protein</topology>
    </subcellularLocation>
</comment>
<dbReference type="Gene3D" id="1.10.3720.10">
    <property type="entry name" value="MetI-like"/>
    <property type="match status" value="1"/>
</dbReference>
<feature type="transmembrane region" description="Helical" evidence="7">
    <location>
        <begin position="129"/>
        <end position="152"/>
    </location>
</feature>